<accession>A0ABS6I0R6</accession>
<gene>
    <name evidence="1" type="ORF">KSW38_03365</name>
</gene>
<dbReference type="RefSeq" id="WP_216922677.1">
    <property type="nucleotide sequence ID" value="NZ_JAHOPC010000001.1"/>
</dbReference>
<name>A0ABS6I0R6_9MICC</name>
<sequence>MSTANRDLFQALKTQASLAQAFGTLPGSQEEPHALSPGEYIEAWHNGRLYHRGTVLKTVAGTDLFWLQDAETGSRRLLDMESLEIVAAGQPAPTPALQAPEPFQDAPSEAKVTPISLYPIFQDGSQAIA</sequence>
<dbReference type="EMBL" id="JAHOPC010000001">
    <property type="protein sequence ID" value="MBU8865335.1"/>
    <property type="molecule type" value="Genomic_DNA"/>
</dbReference>
<evidence type="ECO:0000313" key="2">
    <source>
        <dbReference type="Proteomes" id="UP000824166"/>
    </source>
</evidence>
<proteinExistence type="predicted"/>
<protein>
    <submittedName>
        <fullName evidence="1">Uncharacterized protein</fullName>
    </submittedName>
</protein>
<comment type="caution">
    <text evidence="1">The sequence shown here is derived from an EMBL/GenBank/DDBJ whole genome shotgun (WGS) entry which is preliminary data.</text>
</comment>
<evidence type="ECO:0000313" key="1">
    <source>
        <dbReference type="EMBL" id="MBU8865335.1"/>
    </source>
</evidence>
<keyword evidence="2" id="KW-1185">Reference proteome</keyword>
<reference evidence="1 2" key="1">
    <citation type="submission" date="2021-06" db="EMBL/GenBank/DDBJ databases">
        <authorList>
            <person name="Jeong J.W."/>
        </authorList>
    </citation>
    <scope>NUCLEOTIDE SEQUENCE [LARGE SCALE GENOMIC DNA]</scope>
    <source>
        <strain evidence="1 2">MMS21-TAE1-1</strain>
    </source>
</reference>
<dbReference type="Proteomes" id="UP000824166">
    <property type="component" value="Unassembled WGS sequence"/>
</dbReference>
<organism evidence="1 2">
    <name type="scientific">Paenarthrobacter aromaticivorans</name>
    <dbReference type="NCBI Taxonomy" id="2849150"/>
    <lineage>
        <taxon>Bacteria</taxon>
        <taxon>Bacillati</taxon>
        <taxon>Actinomycetota</taxon>
        <taxon>Actinomycetes</taxon>
        <taxon>Micrococcales</taxon>
        <taxon>Micrococcaceae</taxon>
        <taxon>Paenarthrobacter</taxon>
    </lineage>
</organism>